<gene>
    <name evidence="1" type="ORF">AM588_10008108</name>
</gene>
<sequence>MYLCGTCSGNTFAWLVQQWQQWTEEMGLTPSSNDDDEEQAAQREAEIYARLIGLGLQREDTELTFVPTLNGERADPDATGRIVKLRMNNWSMGDISAALCRGLVDNLFAMIPTELQTLASAQPYVLLCIFSRSLATLTDYLCVCD</sequence>
<dbReference type="SUPFAM" id="SSF53067">
    <property type="entry name" value="Actin-like ATPase domain"/>
    <property type="match status" value="1"/>
</dbReference>
<evidence type="ECO:0000313" key="1">
    <source>
        <dbReference type="EMBL" id="KUF96148.1"/>
    </source>
</evidence>
<proteinExistence type="predicted"/>
<name>A0A0W8DIJ3_PHYNI</name>
<dbReference type="Gene3D" id="3.30.420.40">
    <property type="match status" value="1"/>
</dbReference>
<dbReference type="InterPro" id="IPR043129">
    <property type="entry name" value="ATPase_NBD"/>
</dbReference>
<dbReference type="Proteomes" id="UP000054636">
    <property type="component" value="Unassembled WGS sequence"/>
</dbReference>
<organism evidence="1 2">
    <name type="scientific">Phytophthora nicotianae</name>
    <name type="common">Potato buckeye rot agent</name>
    <name type="synonym">Phytophthora parasitica</name>
    <dbReference type="NCBI Taxonomy" id="4792"/>
    <lineage>
        <taxon>Eukaryota</taxon>
        <taxon>Sar</taxon>
        <taxon>Stramenopiles</taxon>
        <taxon>Oomycota</taxon>
        <taxon>Peronosporomycetes</taxon>
        <taxon>Peronosporales</taxon>
        <taxon>Peronosporaceae</taxon>
        <taxon>Phytophthora</taxon>
    </lineage>
</organism>
<reference evidence="1 2" key="1">
    <citation type="submission" date="2015-11" db="EMBL/GenBank/DDBJ databases">
        <title>Genomes and virulence difference between two physiological races of Phytophthora nicotianae.</title>
        <authorList>
            <person name="Liu H."/>
            <person name="Ma X."/>
            <person name="Yu H."/>
            <person name="Fang D."/>
            <person name="Li Y."/>
            <person name="Wang X."/>
            <person name="Wang W."/>
            <person name="Dong Y."/>
            <person name="Xiao B."/>
        </authorList>
    </citation>
    <scope>NUCLEOTIDE SEQUENCE [LARGE SCALE GENOMIC DNA]</scope>
    <source>
        <strain evidence="2">race 1</strain>
    </source>
</reference>
<comment type="caution">
    <text evidence="1">The sequence shown here is derived from an EMBL/GenBank/DDBJ whole genome shotgun (WGS) entry which is preliminary data.</text>
</comment>
<accession>A0A0W8DIJ3</accession>
<protein>
    <submittedName>
        <fullName evidence="1">Uncharacterized protein</fullName>
    </submittedName>
</protein>
<dbReference type="EMBL" id="LNFP01000179">
    <property type="protein sequence ID" value="KUF96148.1"/>
    <property type="molecule type" value="Genomic_DNA"/>
</dbReference>
<dbReference type="AlphaFoldDB" id="A0A0W8DIJ3"/>
<evidence type="ECO:0000313" key="2">
    <source>
        <dbReference type="Proteomes" id="UP000054636"/>
    </source>
</evidence>